<evidence type="ECO:0000259" key="1">
    <source>
        <dbReference type="Pfam" id="PF14606"/>
    </source>
</evidence>
<dbReference type="Pfam" id="PF14606">
    <property type="entry name" value="Lipase_GDSL_3"/>
    <property type="match status" value="1"/>
</dbReference>
<dbReference type="Gene3D" id="3.40.50.1110">
    <property type="entry name" value="SGNH hydrolase"/>
    <property type="match status" value="1"/>
</dbReference>
<dbReference type="PANTHER" id="PTHR30383:SF29">
    <property type="entry name" value="SGNH HYDROLASE-TYPE ESTERASE DOMAIN-CONTAINING PROTEIN"/>
    <property type="match status" value="1"/>
</dbReference>
<gene>
    <name evidence="3" type="ORF">L0U88_05920</name>
</gene>
<dbReference type="Gene3D" id="2.60.120.260">
    <property type="entry name" value="Galactose-binding domain-like"/>
    <property type="match status" value="1"/>
</dbReference>
<protein>
    <submittedName>
        <fullName evidence="3">SGNH/GDSL hydrolase family protein</fullName>
    </submittedName>
</protein>
<evidence type="ECO:0000313" key="4">
    <source>
        <dbReference type="Proteomes" id="UP001200145"/>
    </source>
</evidence>
<proteinExistence type="predicted"/>
<dbReference type="InterPro" id="IPR032740">
    <property type="entry name" value="GxDLY"/>
</dbReference>
<dbReference type="Proteomes" id="UP001200145">
    <property type="component" value="Unassembled WGS sequence"/>
</dbReference>
<keyword evidence="3" id="KW-0378">Hydrolase</keyword>
<dbReference type="InterPro" id="IPR013830">
    <property type="entry name" value="SGNH_hydro"/>
</dbReference>
<dbReference type="GO" id="GO:0016787">
    <property type="term" value="F:hydrolase activity"/>
    <property type="evidence" value="ECO:0007669"/>
    <property type="project" value="UniProtKB-KW"/>
</dbReference>
<feature type="domain" description="SGNH hydrolase-type esterase" evidence="1">
    <location>
        <begin position="182"/>
        <end position="363"/>
    </location>
</feature>
<dbReference type="Pfam" id="PF14607">
    <property type="entry name" value="GxDLY"/>
    <property type="match status" value="1"/>
</dbReference>
<accession>A0ABS9BGG1</accession>
<dbReference type="EMBL" id="JAKEVY010000001">
    <property type="protein sequence ID" value="MCF1714158.1"/>
    <property type="molecule type" value="Genomic_DNA"/>
</dbReference>
<sequence>MKQFLLSIVLVIVVTICFAQGDQRTNWYNPLNAGVPVIEGRLWQSGLDQPYDRLPAHAIPVVRKEVMNLARNSAGTYIRFTTSSNNITVRYQVAGGLQLPHMPATGVSGVDLYALDQKGNWHWIRGKYSFGDTIRYNFSPVDSSIQLKEFRLYLPLYNTVRWMELGVPERNSLQWITATNEAPIVLYGTSILQGACASRAGLAWTNILGRKLKEPLVNLGFSGNGRMEKELIDLIAEKPAKLVVLDCMPNLSNLATYPKEELLKRYRYAVEKLRAGNPKLPILLVEHCCGLPGTNLDSEQRAAYQQASETIASIYQQLQKEGHQQLYLLTAPTINFDQESTVDGTHPNDIGMMKYAEAYEQLIGRIFSSLN</sequence>
<reference evidence="3 4" key="1">
    <citation type="submission" date="2022-01" db="EMBL/GenBank/DDBJ databases">
        <title>Flavihumibacter sp. nov., isolated from sediment of a river.</title>
        <authorList>
            <person name="Liu H."/>
        </authorList>
    </citation>
    <scope>NUCLEOTIDE SEQUENCE [LARGE SCALE GENOMIC DNA]</scope>
    <source>
        <strain evidence="3 4">RY-1</strain>
    </source>
</reference>
<comment type="caution">
    <text evidence="3">The sequence shown here is derived from an EMBL/GenBank/DDBJ whole genome shotgun (WGS) entry which is preliminary data.</text>
</comment>
<evidence type="ECO:0000313" key="3">
    <source>
        <dbReference type="EMBL" id="MCF1714158.1"/>
    </source>
</evidence>
<dbReference type="PANTHER" id="PTHR30383">
    <property type="entry name" value="THIOESTERASE 1/PROTEASE 1/LYSOPHOSPHOLIPASE L1"/>
    <property type="match status" value="1"/>
</dbReference>
<feature type="domain" description="SGNH hydrolase-type esterase N-terminal" evidence="2">
    <location>
        <begin position="26"/>
        <end position="172"/>
    </location>
</feature>
<evidence type="ECO:0000259" key="2">
    <source>
        <dbReference type="Pfam" id="PF14607"/>
    </source>
</evidence>
<dbReference type="InterPro" id="IPR051532">
    <property type="entry name" value="Ester_Hydrolysis_Enzymes"/>
</dbReference>
<dbReference type="RefSeq" id="WP_234864685.1">
    <property type="nucleotide sequence ID" value="NZ_JAKEVY010000001.1"/>
</dbReference>
<organism evidence="3 4">
    <name type="scientific">Flavihumibacter fluminis</name>
    <dbReference type="NCBI Taxonomy" id="2909236"/>
    <lineage>
        <taxon>Bacteria</taxon>
        <taxon>Pseudomonadati</taxon>
        <taxon>Bacteroidota</taxon>
        <taxon>Chitinophagia</taxon>
        <taxon>Chitinophagales</taxon>
        <taxon>Chitinophagaceae</taxon>
        <taxon>Flavihumibacter</taxon>
    </lineage>
</organism>
<dbReference type="SUPFAM" id="SSF52266">
    <property type="entry name" value="SGNH hydrolase"/>
    <property type="match status" value="1"/>
</dbReference>
<name>A0ABS9BGG1_9BACT</name>
<keyword evidence="4" id="KW-1185">Reference proteome</keyword>
<dbReference type="InterPro" id="IPR036514">
    <property type="entry name" value="SGNH_hydro_sf"/>
</dbReference>